<dbReference type="SUPFAM" id="SSF53335">
    <property type="entry name" value="S-adenosyl-L-methionine-dependent methyltransferases"/>
    <property type="match status" value="1"/>
</dbReference>
<dbReference type="AlphaFoldDB" id="A0A2T5J0G4"/>
<dbReference type="GO" id="GO:0008757">
    <property type="term" value="F:S-adenosylmethionine-dependent methyltransferase activity"/>
    <property type="evidence" value="ECO:0007669"/>
    <property type="project" value="InterPro"/>
</dbReference>
<dbReference type="Pfam" id="PF01565">
    <property type="entry name" value="FAD_binding_4"/>
    <property type="match status" value="1"/>
</dbReference>
<dbReference type="PANTHER" id="PTHR43762">
    <property type="entry name" value="L-GULONOLACTONE OXIDASE"/>
    <property type="match status" value="1"/>
</dbReference>
<evidence type="ECO:0000256" key="3">
    <source>
        <dbReference type="SAM" id="SignalP"/>
    </source>
</evidence>
<feature type="signal peptide" evidence="3">
    <location>
        <begin position="1"/>
        <end position="29"/>
    </location>
</feature>
<dbReference type="GO" id="GO:0071949">
    <property type="term" value="F:FAD binding"/>
    <property type="evidence" value="ECO:0007669"/>
    <property type="project" value="InterPro"/>
</dbReference>
<dbReference type="PROSITE" id="PS51387">
    <property type="entry name" value="FAD_PCMH"/>
    <property type="match status" value="1"/>
</dbReference>
<dbReference type="RefSeq" id="WP_107865353.1">
    <property type="nucleotide sequence ID" value="NZ_QAON01000005.1"/>
</dbReference>
<keyword evidence="2" id="KW-0274">FAD</keyword>
<evidence type="ECO:0000313" key="6">
    <source>
        <dbReference type="Proteomes" id="UP000244223"/>
    </source>
</evidence>
<dbReference type="GO" id="GO:0016899">
    <property type="term" value="F:oxidoreductase activity, acting on the CH-OH group of donors, oxygen as acceptor"/>
    <property type="evidence" value="ECO:0007669"/>
    <property type="project" value="InterPro"/>
</dbReference>
<comment type="caution">
    <text evidence="5">The sequence shown here is derived from an EMBL/GenBank/DDBJ whole genome shotgun (WGS) entry which is preliminary data.</text>
</comment>
<dbReference type="InterPro" id="IPR029063">
    <property type="entry name" value="SAM-dependent_MTases_sf"/>
</dbReference>
<sequence>MIRFSQNKQRLYSLIFLISSLITIDQSDAATVNDISQLNPITVEQIVEATSTSQIQALVKNHQGKIAIAGGRNSMGGQTASENALVLDMHTFKQVLRFVPSEKEITVQAGITWRDIQDVIDPHNLSLQIMQSYANFTVGGSLSVNVHGRYIHHGAIIKSVKAIKLVLANGELVTASRTENPELFTAAIGGYGGIGVIVEATLQLDDNVKVERLEQKMAFADYAHFFDEHIKNQSEIIFHNADLYPPTYQQVRAISYQQTDKALTIKQRLVPRHQRYPAEHSALSLVAKGNVGKKIREYVIDPVLYQGQRVTWRNYEASYDIHELEPKSRTKHTYVLQEYFVPTHKLNHFVPVMAEILNRHQVNVLNVSIRFAHQDNESLLSWSKTDVFALVLYYQQETNAAEKTAVGIWTRELIEAALSEGGSYYLPYQTHATMSQFQRAYPQADNFFAIKQKVDPSHKFTNKLWDKYGLPAAKSDTQTNRLAEHSRFKTVLASTQHQDNLFLFLQNVYGLYPTADFFQLILEQTAQHHSDKAIYQGIQKGLPNVTPTTWSLSYALPALAKQKAVLSEQTKQLLGEQHTINGYLEIGSTGRYVAGIKHHFKLNKPIFLMNDEYPSYSPNEIAERGQLRKIGKFLDINQYDPIPRNQIADESLDLVTIYIGLHHIPREKLDPFLASVWRVLRPHGKLIIRDHDVDSNDFHEFVSLIHDAFYSGLDKDWDYVSQEPRFFCSAQQLVSLVEQQGFKADVRRLVQDHDPSKNTLILFHKQPSNQQAELNIHQQLDAKANYQRDEGQTYLTLPEWFLVYNPDEYGQYLNQHSATNFPYFQSIGQFWQYYYHVNQTMGERYDFNGGYHLMVSVLGVSYTVENTLKGIYENSIGRLSEVLSTQSLSDEDKLAAQVANDYVDFIEVRPWYEYSFSKQLKRLWFDTPLIGKNPLRKLERRVILSTEYLEKALYATFITGATRLIYGVADDHVLARVKNLNAEFFQQHSDIQLIENYTDGSLLISLPRYLAFREAVFAITEANGQFIEIAGNQYIFMTGLVHKDWQQEIAYSKANFSLPIATNQQEKRIALTLEIGHLHESLKQLKQTGVHIEHLYDY</sequence>
<feature type="chain" id="PRO_5015635528" evidence="3">
    <location>
        <begin position="30"/>
        <end position="1098"/>
    </location>
</feature>
<keyword evidence="1" id="KW-0285">Flavoprotein</keyword>
<keyword evidence="3" id="KW-0732">Signal</keyword>
<keyword evidence="6" id="KW-1185">Reference proteome</keyword>
<dbReference type="InterPro" id="IPR016166">
    <property type="entry name" value="FAD-bd_PCMH"/>
</dbReference>
<gene>
    <name evidence="5" type="ORF">C8N29_105166</name>
</gene>
<dbReference type="OrthoDB" id="9768764at2"/>
<dbReference type="PANTHER" id="PTHR43762:SF1">
    <property type="entry name" value="D-ARABINONO-1,4-LACTONE OXIDASE"/>
    <property type="match status" value="1"/>
</dbReference>
<dbReference type="EMBL" id="QAON01000005">
    <property type="protein sequence ID" value="PTQ89838.1"/>
    <property type="molecule type" value="Genomic_DNA"/>
</dbReference>
<dbReference type="Proteomes" id="UP000244223">
    <property type="component" value="Unassembled WGS sequence"/>
</dbReference>
<dbReference type="InterPro" id="IPR016169">
    <property type="entry name" value="FAD-bd_PCMH_sub2"/>
</dbReference>
<reference evidence="5 6" key="1">
    <citation type="submission" date="2018-04" db="EMBL/GenBank/DDBJ databases">
        <title>Genomic Encyclopedia of Archaeal and Bacterial Type Strains, Phase II (KMG-II): from individual species to whole genera.</title>
        <authorList>
            <person name="Goeker M."/>
        </authorList>
    </citation>
    <scope>NUCLEOTIDE SEQUENCE [LARGE SCALE GENOMIC DNA]</scope>
    <source>
        <strain evidence="5 6">DSM 5822</strain>
    </source>
</reference>
<dbReference type="InterPro" id="IPR013216">
    <property type="entry name" value="Methyltransf_11"/>
</dbReference>
<dbReference type="Pfam" id="PF08241">
    <property type="entry name" value="Methyltransf_11"/>
    <property type="match status" value="1"/>
</dbReference>
<dbReference type="InterPro" id="IPR006094">
    <property type="entry name" value="Oxid_FAD_bind_N"/>
</dbReference>
<dbReference type="Gene3D" id="3.30.465.10">
    <property type="match status" value="1"/>
</dbReference>
<dbReference type="InterPro" id="IPR010031">
    <property type="entry name" value="FAD_lactone_oxidase-like"/>
</dbReference>
<evidence type="ECO:0000313" key="5">
    <source>
        <dbReference type="EMBL" id="PTQ89838.1"/>
    </source>
</evidence>
<organism evidence="5 6">
    <name type="scientific">Agitococcus lubricus</name>
    <dbReference type="NCBI Taxonomy" id="1077255"/>
    <lineage>
        <taxon>Bacteria</taxon>
        <taxon>Pseudomonadati</taxon>
        <taxon>Pseudomonadota</taxon>
        <taxon>Gammaproteobacteria</taxon>
        <taxon>Moraxellales</taxon>
        <taxon>Moraxellaceae</taxon>
        <taxon>Agitococcus</taxon>
    </lineage>
</organism>
<dbReference type="SUPFAM" id="SSF55103">
    <property type="entry name" value="FAD-linked oxidases, C-terminal domain"/>
    <property type="match status" value="1"/>
</dbReference>
<dbReference type="Gene3D" id="3.40.50.150">
    <property type="entry name" value="Vaccinia Virus protein VP39"/>
    <property type="match status" value="1"/>
</dbReference>
<dbReference type="SUPFAM" id="SSF56176">
    <property type="entry name" value="FAD-binding/transporter-associated domain-like"/>
    <property type="match status" value="1"/>
</dbReference>
<dbReference type="InterPro" id="IPR036318">
    <property type="entry name" value="FAD-bd_PCMH-like_sf"/>
</dbReference>
<feature type="domain" description="FAD-binding PCMH-type" evidence="4">
    <location>
        <begin position="38"/>
        <end position="207"/>
    </location>
</feature>
<protein>
    <submittedName>
        <fullName evidence="5">FAD/FMN-containing dehydrogenase</fullName>
    </submittedName>
</protein>
<evidence type="ECO:0000256" key="2">
    <source>
        <dbReference type="ARBA" id="ARBA00022827"/>
    </source>
</evidence>
<evidence type="ECO:0000259" key="4">
    <source>
        <dbReference type="PROSITE" id="PS51387"/>
    </source>
</evidence>
<proteinExistence type="predicted"/>
<dbReference type="InterPro" id="IPR016164">
    <property type="entry name" value="FAD-linked_Oxase-like_C"/>
</dbReference>
<name>A0A2T5J0G4_9GAMM</name>
<evidence type="ECO:0000256" key="1">
    <source>
        <dbReference type="ARBA" id="ARBA00022630"/>
    </source>
</evidence>
<accession>A0A2T5J0G4</accession>